<gene>
    <name evidence="1" type="ORF">TQ39_02635</name>
</gene>
<dbReference type="GeneID" id="42855532"/>
<name>A0A0D8J3K8_9FIRM</name>
<proteinExistence type="predicted"/>
<dbReference type="Proteomes" id="UP000032483">
    <property type="component" value="Unassembled WGS sequence"/>
</dbReference>
<dbReference type="RefSeq" id="WP_050004457.1">
    <property type="nucleotide sequence ID" value="NZ_DAWBJP010000022.1"/>
</dbReference>
<evidence type="ECO:0000313" key="2">
    <source>
        <dbReference type="Proteomes" id="UP000032483"/>
    </source>
</evidence>
<dbReference type="AlphaFoldDB" id="A0A0D8J3K8"/>
<organism evidence="1 2">
    <name type="scientific">Ruthenibacterium lactatiformans</name>
    <dbReference type="NCBI Taxonomy" id="1550024"/>
    <lineage>
        <taxon>Bacteria</taxon>
        <taxon>Bacillati</taxon>
        <taxon>Bacillota</taxon>
        <taxon>Clostridia</taxon>
        <taxon>Eubacteriales</taxon>
        <taxon>Oscillospiraceae</taxon>
        <taxon>Ruthenibacterium</taxon>
    </lineage>
</organism>
<evidence type="ECO:0000313" key="1">
    <source>
        <dbReference type="EMBL" id="KJF41126.1"/>
    </source>
</evidence>
<sequence>MNIVMQELFDRFQKLPIMEKIEFLELLKLFHDNPEFRAAYDAATPPGHETPPGATVHGLLTAWKAGAL</sequence>
<dbReference type="EMBL" id="JXXK01000002">
    <property type="protein sequence ID" value="KJF41126.1"/>
    <property type="molecule type" value="Genomic_DNA"/>
</dbReference>
<keyword evidence="2" id="KW-1185">Reference proteome</keyword>
<comment type="caution">
    <text evidence="1">The sequence shown here is derived from an EMBL/GenBank/DDBJ whole genome shotgun (WGS) entry which is preliminary data.</text>
</comment>
<accession>A0A0D8J3K8</accession>
<protein>
    <submittedName>
        <fullName evidence="1">Uncharacterized protein</fullName>
    </submittedName>
</protein>
<reference evidence="1" key="1">
    <citation type="submission" date="2015-02" db="EMBL/GenBank/DDBJ databases">
        <title>A novel member of the family Ruminococcaceae isolated from human feces.</title>
        <authorList>
            <person name="Shkoporov A.N."/>
            <person name="Chaplin A.V."/>
            <person name="Motuzova O.V."/>
            <person name="Kafarskaia L.I."/>
            <person name="Khokhlova E.V."/>
            <person name="Efimov B.A."/>
        </authorList>
    </citation>
    <scope>NUCLEOTIDE SEQUENCE [LARGE SCALE GENOMIC DNA]</scope>
    <source>
        <strain evidence="1">585-1</strain>
    </source>
</reference>